<proteinExistence type="predicted"/>
<sequence>MEFVGPKAGQDVPDIIGNPSNLAGGYLSSAVFAQTEIAADNEKQTITFDPIVTPHGGQFRLRFNGPEKTGPLSVDADPSIIKDELELLPSVGNGNVRVSWNDPLNVPT</sequence>
<evidence type="ECO:0000313" key="1">
    <source>
        <dbReference type="EMBL" id="KKL71701.1"/>
    </source>
</evidence>
<protein>
    <submittedName>
        <fullName evidence="1">Uncharacterized protein</fullName>
    </submittedName>
</protein>
<gene>
    <name evidence="1" type="ORF">LCGC14_2092320</name>
</gene>
<name>A0A0F9EZR0_9ZZZZ</name>
<accession>A0A0F9EZR0</accession>
<organism evidence="1">
    <name type="scientific">marine sediment metagenome</name>
    <dbReference type="NCBI Taxonomy" id="412755"/>
    <lineage>
        <taxon>unclassified sequences</taxon>
        <taxon>metagenomes</taxon>
        <taxon>ecological metagenomes</taxon>
    </lineage>
</organism>
<reference evidence="1" key="1">
    <citation type="journal article" date="2015" name="Nature">
        <title>Complex archaea that bridge the gap between prokaryotes and eukaryotes.</title>
        <authorList>
            <person name="Spang A."/>
            <person name="Saw J.H."/>
            <person name="Jorgensen S.L."/>
            <person name="Zaremba-Niedzwiedzka K."/>
            <person name="Martijn J."/>
            <person name="Lind A.E."/>
            <person name="van Eijk R."/>
            <person name="Schleper C."/>
            <person name="Guy L."/>
            <person name="Ettema T.J."/>
        </authorList>
    </citation>
    <scope>NUCLEOTIDE SEQUENCE</scope>
</reference>
<dbReference type="AlphaFoldDB" id="A0A0F9EZR0"/>
<feature type="non-terminal residue" evidence="1">
    <location>
        <position position="108"/>
    </location>
</feature>
<comment type="caution">
    <text evidence="1">The sequence shown here is derived from an EMBL/GenBank/DDBJ whole genome shotgun (WGS) entry which is preliminary data.</text>
</comment>
<dbReference type="EMBL" id="LAZR01025509">
    <property type="protein sequence ID" value="KKL71701.1"/>
    <property type="molecule type" value="Genomic_DNA"/>
</dbReference>